<protein>
    <recommendedName>
        <fullName evidence="3">Growth-regulating factor</fullName>
    </recommendedName>
</protein>
<feature type="compositionally biased region" description="Low complexity" evidence="4">
    <location>
        <begin position="475"/>
        <end position="486"/>
    </location>
</feature>
<keyword evidence="3" id="KW-0804">Transcription</keyword>
<feature type="region of interest" description="Disordered" evidence="4">
    <location>
        <begin position="261"/>
        <end position="306"/>
    </location>
</feature>
<feature type="compositionally biased region" description="Low complexity" evidence="4">
    <location>
        <begin position="279"/>
        <end position="298"/>
    </location>
</feature>
<name>A0AAW2JQP5_SESRA</name>
<gene>
    <name evidence="6" type="ORF">Sradi_6693900</name>
</gene>
<dbReference type="GO" id="GO:0032502">
    <property type="term" value="P:developmental process"/>
    <property type="evidence" value="ECO:0007669"/>
    <property type="project" value="InterPro"/>
</dbReference>
<feature type="short sequence motif" description="Bipartite nuclear localization signal" evidence="2">
    <location>
        <begin position="194"/>
        <end position="201"/>
    </location>
</feature>
<evidence type="ECO:0000256" key="2">
    <source>
        <dbReference type="PROSITE-ProRule" id="PRU01002"/>
    </source>
</evidence>
<dbReference type="AlphaFoldDB" id="A0AAW2JQP5"/>
<feature type="compositionally biased region" description="Basic residues" evidence="4">
    <location>
        <begin position="191"/>
        <end position="201"/>
    </location>
</feature>
<comment type="caution">
    <text evidence="6">The sequence shown here is derived from an EMBL/GenBank/DDBJ whole genome shotgun (WGS) entry which is preliminary data.</text>
</comment>
<evidence type="ECO:0000259" key="5">
    <source>
        <dbReference type="PROSITE" id="PS51667"/>
    </source>
</evidence>
<dbReference type="GO" id="GO:0005524">
    <property type="term" value="F:ATP binding"/>
    <property type="evidence" value="ECO:0007669"/>
    <property type="project" value="UniProtKB-UniRule"/>
</dbReference>
<proteinExistence type="inferred from homology"/>
<comment type="domain">
    <text evidence="3">The QLQ domain and WRC domain may be involved in protein-protein interaction and DNA-binding, respectively.</text>
</comment>
<evidence type="ECO:0000313" key="6">
    <source>
        <dbReference type="EMBL" id="KAL0296418.1"/>
    </source>
</evidence>
<dbReference type="InterPro" id="IPR014977">
    <property type="entry name" value="WRC_dom"/>
</dbReference>
<organism evidence="6">
    <name type="scientific">Sesamum radiatum</name>
    <name type="common">Black benniseed</name>
    <dbReference type="NCBI Taxonomy" id="300843"/>
    <lineage>
        <taxon>Eukaryota</taxon>
        <taxon>Viridiplantae</taxon>
        <taxon>Streptophyta</taxon>
        <taxon>Embryophyta</taxon>
        <taxon>Tracheophyta</taxon>
        <taxon>Spermatophyta</taxon>
        <taxon>Magnoliopsida</taxon>
        <taxon>eudicotyledons</taxon>
        <taxon>Gunneridae</taxon>
        <taxon>Pentapetalae</taxon>
        <taxon>asterids</taxon>
        <taxon>lamiids</taxon>
        <taxon>Lamiales</taxon>
        <taxon>Pedaliaceae</taxon>
        <taxon>Sesamum</taxon>
    </lineage>
</organism>
<comment type="subcellular location">
    <subcellularLocation>
        <location evidence="2 3">Nucleus</location>
    </subcellularLocation>
</comment>
<accession>A0AAW2JQP5</accession>
<dbReference type="Pfam" id="PF08879">
    <property type="entry name" value="WRC"/>
    <property type="match status" value="1"/>
</dbReference>
<comment type="function">
    <text evidence="3">Transcription activator.</text>
</comment>
<evidence type="ECO:0000256" key="3">
    <source>
        <dbReference type="RuleBase" id="RU367127"/>
    </source>
</evidence>
<evidence type="ECO:0000256" key="4">
    <source>
        <dbReference type="SAM" id="MobiDB-lite"/>
    </source>
</evidence>
<sequence length="499" mass="53696">MRNGSERKSSSPSMLDCDVGLGLKMQLQPSESYSCKKGMVLNLCHYHQQPASSGRNANLTSYAGDGGGSGGPSFGNGGNQVACFGDLYGAADTLSLARISHSTAFGASGCNSLSVCLSGLEEAWLCLEKLFSQPHSGKNWRDRKLYTTSGLDLRFSSNGSDPEPWRCKRTDGKKWRCSRDVAPDQKYCERHAHKSRPRSRKHVEVSAHNPSSQQPPLILPAASTTTTTPLTQPLQTSTSQFPTMASAASFDQARCVEWFMRGGGSSSSRDPVPVSTCNQQQQQQWQQLIHTSSSSSSSRLELNRDNTDHAKNVSLYQYEGNKQGFMSLNQYIPDPISLQRLENHQHQLSSSFLDSKMGSLREGCLSLNTDQGSQTTTRHFIDALSKKFSPSALSLSMSGGNGAADDDNENSDLGNVGMMMNSDRDNDGVLKSQWLSSASWMNSPPGGPLGEALCLGNASGTRAGGSNLPSPHGYSNSNTNSSCSKSSCEDGSHALNFIG</sequence>
<feature type="compositionally biased region" description="Low complexity" evidence="4">
    <location>
        <begin position="219"/>
        <end position="230"/>
    </location>
</feature>
<keyword evidence="3" id="KW-0010">Activator</keyword>
<dbReference type="GO" id="GO:0006351">
    <property type="term" value="P:DNA-templated transcription"/>
    <property type="evidence" value="ECO:0007669"/>
    <property type="project" value="UniProtKB-UniRule"/>
</dbReference>
<dbReference type="GO" id="GO:0005634">
    <property type="term" value="C:nucleus"/>
    <property type="evidence" value="ECO:0007669"/>
    <property type="project" value="UniProtKB-SubCell"/>
</dbReference>
<reference evidence="6" key="1">
    <citation type="submission" date="2020-06" db="EMBL/GenBank/DDBJ databases">
        <authorList>
            <person name="Li T."/>
            <person name="Hu X."/>
            <person name="Zhang T."/>
            <person name="Song X."/>
            <person name="Zhang H."/>
            <person name="Dai N."/>
            <person name="Sheng W."/>
            <person name="Hou X."/>
            <person name="Wei L."/>
        </authorList>
    </citation>
    <scope>NUCLEOTIDE SEQUENCE</scope>
    <source>
        <strain evidence="6">G02</strain>
        <tissue evidence="6">Leaf</tissue>
    </source>
</reference>
<dbReference type="InterPro" id="IPR031137">
    <property type="entry name" value="GRF"/>
</dbReference>
<keyword evidence="1 2" id="KW-0539">Nucleus</keyword>
<feature type="domain" description="WRC" evidence="5">
    <location>
        <begin position="161"/>
        <end position="205"/>
    </location>
</feature>
<dbReference type="EMBL" id="JACGWJ010000032">
    <property type="protein sequence ID" value="KAL0296418.1"/>
    <property type="molecule type" value="Genomic_DNA"/>
</dbReference>
<dbReference type="PANTHER" id="PTHR31602:SF3">
    <property type="entry name" value="GROWTH-REGULATING FACTOR 8"/>
    <property type="match status" value="1"/>
</dbReference>
<feature type="region of interest" description="Disordered" evidence="4">
    <location>
        <begin position="464"/>
        <end position="490"/>
    </location>
</feature>
<comment type="similarity">
    <text evidence="3">Belongs to the GRF family.</text>
</comment>
<dbReference type="PANTHER" id="PTHR31602">
    <property type="entry name" value="GROWTH-REGULATING FACTOR 5"/>
    <property type="match status" value="1"/>
</dbReference>
<feature type="region of interest" description="Disordered" evidence="4">
    <location>
        <begin position="189"/>
        <end position="230"/>
    </location>
</feature>
<reference evidence="6" key="2">
    <citation type="journal article" date="2024" name="Plant">
        <title>Genomic evolution and insights into agronomic trait innovations of Sesamum species.</title>
        <authorList>
            <person name="Miao H."/>
            <person name="Wang L."/>
            <person name="Qu L."/>
            <person name="Liu H."/>
            <person name="Sun Y."/>
            <person name="Le M."/>
            <person name="Wang Q."/>
            <person name="Wei S."/>
            <person name="Zheng Y."/>
            <person name="Lin W."/>
            <person name="Duan Y."/>
            <person name="Cao H."/>
            <person name="Xiong S."/>
            <person name="Wang X."/>
            <person name="Wei L."/>
            <person name="Li C."/>
            <person name="Ma Q."/>
            <person name="Ju M."/>
            <person name="Zhao R."/>
            <person name="Li G."/>
            <person name="Mu C."/>
            <person name="Tian Q."/>
            <person name="Mei H."/>
            <person name="Zhang T."/>
            <person name="Gao T."/>
            <person name="Zhang H."/>
        </authorList>
    </citation>
    <scope>NUCLEOTIDE SEQUENCE</scope>
    <source>
        <strain evidence="6">G02</strain>
    </source>
</reference>
<keyword evidence="3" id="KW-0805">Transcription regulation</keyword>
<evidence type="ECO:0000256" key="1">
    <source>
        <dbReference type="ARBA" id="ARBA00023242"/>
    </source>
</evidence>
<dbReference type="PROSITE" id="PS51667">
    <property type="entry name" value="WRC"/>
    <property type="match status" value="1"/>
</dbReference>
<feature type="short sequence motif" description="Bipartite nuclear localization signal" evidence="2">
    <location>
        <begin position="166"/>
        <end position="176"/>
    </location>
</feature>